<dbReference type="KEGG" id="parq:DSM112329_04126"/>
<accession>A0AAU7B030</accession>
<gene>
    <name evidence="1" type="ORF">DSM112329_04126</name>
</gene>
<dbReference type="RefSeq" id="WP_354698446.1">
    <property type="nucleotide sequence ID" value="NZ_CP114014.1"/>
</dbReference>
<evidence type="ECO:0008006" key="2">
    <source>
        <dbReference type="Google" id="ProtNLM"/>
    </source>
</evidence>
<name>A0AAU7B030_9ACTN</name>
<proteinExistence type="predicted"/>
<reference evidence="1" key="1">
    <citation type="submission" date="2022-12" db="EMBL/GenBank/DDBJ databases">
        <title>Paraconexibacter alkalitolerans sp. nov. and Baekduia alba sp. nov., isolated from soil and emended description of the genera Paraconexibacter (Chun et al., 2020) and Baekduia (An et al., 2020).</title>
        <authorList>
            <person name="Vieira S."/>
            <person name="Huber K.J."/>
            <person name="Geppert A."/>
            <person name="Wolf J."/>
            <person name="Neumann-Schaal M."/>
            <person name="Muesken M."/>
            <person name="Overmann J."/>
        </authorList>
    </citation>
    <scope>NUCLEOTIDE SEQUENCE</scope>
    <source>
        <strain evidence="1">AEG42_29</strain>
    </source>
</reference>
<dbReference type="EMBL" id="CP114014">
    <property type="protein sequence ID" value="XAY07245.1"/>
    <property type="molecule type" value="Genomic_DNA"/>
</dbReference>
<dbReference type="AlphaFoldDB" id="A0AAU7B030"/>
<protein>
    <recommendedName>
        <fullName evidence="2">Amine oxidase domain-containing protein</fullName>
    </recommendedName>
</protein>
<sequence>MTRPLVVVGGTIAALVAADGAAAAGREVVLLLPRQGVGGGFAPLTPDGRRLDRGLRALELHYEGTGSPPPLEDYDAAGAGHRPYAQQIAAFIRELAGPGLVELGRPRLWLRGRLGEELLTTCDLTGLLGYLTAAQAETIARQTAHGGAGLLDGARRHGLGDLDLGAASREQHGALFHDLVIAPLAAKLRPGGTDDVPAALRRKLWLPLFHPQTLHEAATGAPPAFRPERPFHGIEPGGTGELIARLTARLQASPRVAVRRTDGIERIERGRSGAVLITPRRSLPVHAAEPILALAPGELFAACGVPYAPERETSTLAWVEVAEDDVLTLPSFVHVVDSDVRVFRLSRGERRDGRITVCAELAHDVPKAFAASTAAAALTRLGLIRAGASVRPITAFAGPTFTAPTFANRARFGEARAAYDALGLDAQAIGGVEAFGADSLNEQLVQGLRAAQLAAHRPAAAAA</sequence>
<organism evidence="1">
    <name type="scientific">Paraconexibacter sp. AEG42_29</name>
    <dbReference type="NCBI Taxonomy" id="2997339"/>
    <lineage>
        <taxon>Bacteria</taxon>
        <taxon>Bacillati</taxon>
        <taxon>Actinomycetota</taxon>
        <taxon>Thermoleophilia</taxon>
        <taxon>Solirubrobacterales</taxon>
        <taxon>Paraconexibacteraceae</taxon>
        <taxon>Paraconexibacter</taxon>
    </lineage>
</organism>
<evidence type="ECO:0000313" key="1">
    <source>
        <dbReference type="EMBL" id="XAY07245.1"/>
    </source>
</evidence>